<comment type="caution">
    <text evidence="1">The sequence shown here is derived from an EMBL/GenBank/DDBJ whole genome shotgun (WGS) entry which is preliminary data.</text>
</comment>
<proteinExistence type="predicted"/>
<accession>A0A3A0H7M2</accession>
<evidence type="ECO:0000313" key="2">
    <source>
        <dbReference type="Proteomes" id="UP000283576"/>
    </source>
</evidence>
<name>A0A3A0H7M2_STAGA</name>
<sequence length="116" mass="13720">MTRSHRKIVTGGDMRTPVIFYIAKPNDDFFPGENTSEVYYQCFANVYPPSQKDLDMTDNKATITMVTWYSMEYEIRDDMYFEIDLPRYKGKKFNIIQIDDDTDFHSNIKIIGEYIS</sequence>
<dbReference type="AlphaFoldDB" id="A0A3A0H7M2"/>
<reference evidence="1 2" key="1">
    <citation type="journal article" date="2016" name="Front. Microbiol.">
        <title>Comprehensive Phylogenetic Analysis of Bovine Non-aureus Staphylococci Species Based on Whole-Genome Sequencing.</title>
        <authorList>
            <person name="Naushad S."/>
            <person name="Barkema H.W."/>
            <person name="Luby C."/>
            <person name="Condas L.A."/>
            <person name="Nobrega D.B."/>
            <person name="Carson D.A."/>
            <person name="De Buck J."/>
        </authorList>
    </citation>
    <scope>NUCLEOTIDE SEQUENCE [LARGE SCALE GENOMIC DNA]</scope>
    <source>
        <strain evidence="1 2">SNUC 1388</strain>
    </source>
</reference>
<organism evidence="1 2">
    <name type="scientific">Staphylococcus gallinarum</name>
    <dbReference type="NCBI Taxonomy" id="1293"/>
    <lineage>
        <taxon>Bacteria</taxon>
        <taxon>Bacillati</taxon>
        <taxon>Bacillota</taxon>
        <taxon>Bacilli</taxon>
        <taxon>Bacillales</taxon>
        <taxon>Staphylococcaceae</taxon>
        <taxon>Staphylococcus</taxon>
    </lineage>
</organism>
<gene>
    <name evidence="1" type="ORF">BUZ01_08750</name>
</gene>
<evidence type="ECO:0000313" key="1">
    <source>
        <dbReference type="EMBL" id="RIL42956.1"/>
    </source>
</evidence>
<dbReference type="EMBL" id="QXRZ01000004">
    <property type="protein sequence ID" value="RIL42956.1"/>
    <property type="molecule type" value="Genomic_DNA"/>
</dbReference>
<dbReference type="RefSeq" id="WP_107512466.1">
    <property type="nucleotide sequence ID" value="NZ_JBOIIA010000011.1"/>
</dbReference>
<dbReference type="Proteomes" id="UP000283576">
    <property type="component" value="Unassembled WGS sequence"/>
</dbReference>
<protein>
    <submittedName>
        <fullName evidence="1">Phage head-tail adapter protein</fullName>
    </submittedName>
</protein>